<protein>
    <recommendedName>
        <fullName evidence="3">DUF5704 domain-containing protein</fullName>
    </recommendedName>
</protein>
<sequence length="1277" mass="139833">MRKPKFIRITLSMLLACSFLLSCFPFLTNAATPAVRVDEGKIKFEITSTAATSSIRYRTVGWTVRRDQLCTNTSSKQCSDPRNGSHASFVNQQVRQVAQNPNPPIPGEPVTTYYEVSEDLVTDGMWQAGMGDIKDNDDLYLYAIMVSVDGNGNVRKGPFYTLEGIKNAEPWAHPDDLDDYFGIHIPYRSANFPVDVVAKTVGGTILKQPEVTFHKGDYKVGETINHEFPATIEDNGKTYSIVRSYLSPKKDLTQKSWLQENPDANPKVRTRSFTVALGGTDAIAEYAENNPVKAIYQKEDGTKLKEVDKGVYETGEEANYTFDPQLTSGGQTYEIVRTYITNNKKPDEKLFIQEKGDANLLERSILVGSGGSNFVGIYKIPSPITVTSRIDAPNHVDASVTSVDGNFVFEAKSPVPLKTYEITKIENATFVTPSDKSGSLSGLTASKSLPIKIPFTSGSSITVKITVVVKDTNGNSGDSTSDHTVRKGDSDGGDTSLPGTSQQAEAMDATASAIIKADSRGAERFDVLKGIPTSESLYVNASAKAYLYRNTFTEVKGSKSYPITVSRTYTLRWTEYVPGPPDSEGHSTTVPVSRSDTQTVTQSYSVERKYSYWLADRLEVYGLQKATVANYALPSGSVTLQANGYTAPSVSATHDAAGSSHITDPVYRNVVLSGQTVYGGSSRPSVPSENWKSEAENAVGKIKVKNDTVVFNGQTIMDNRTVEETAPAPGAIPASPMIGQDVLYGSGFVIDATKTNKGSQPSTGTIYYTLVKGIGGGSNQSFPINGINPVTVHTPVVNLASVADDQAHNQKTVPTADRSALILDRPFTVTIPTSGPHRDITGYGNRDYAKYVRDKQVRFPFDVYKADHGTLIPKDTWTSIPVGQLTTTFYMPVWVDEGNYDVLFRTFAENSPVSFTSQSNANLDLTNHVATQVVAVEVIGRLFDFRITDIADYQWEKVFRTAAGSVTPTGNNYWVGTKGIDGAARGNTAPYVLPIRPGSHPESGKKNVVVKTGYHFKFEVKTLGNMFSAGDGVKITPTFYFVDKQGKNRQQVDLYYHSGNKRFIRIGSTEDTEQRLVTLDTRLRNVSQQELTNTASSLWKLNGSSGTQTSYVQQVLKNAAQKRFYVGGYDGVLLPSQLRTFIGSMQVPSGIDTARANASVQRWFGEYSLPAAPYAVPAGINLAEYGRTHRLDDNAPIFLRDGYIVVNFNIETIRNKDIAHPHLQYKNAPLDNQWQMEGFQRSFVDPYGGVFSLLDGDVVFYHADLSSYDDFGTGGTH</sequence>
<name>A0A2N5NBD9_9BACL</name>
<keyword evidence="5" id="KW-1185">Reference proteome</keyword>
<evidence type="ECO:0000313" key="4">
    <source>
        <dbReference type="EMBL" id="PLT47634.1"/>
    </source>
</evidence>
<dbReference type="PROSITE" id="PS51257">
    <property type="entry name" value="PROKAR_LIPOPROTEIN"/>
    <property type="match status" value="1"/>
</dbReference>
<feature type="signal peptide" evidence="2">
    <location>
        <begin position="1"/>
        <end position="30"/>
    </location>
</feature>
<dbReference type="Pfam" id="PF18964">
    <property type="entry name" value="DUF5704"/>
    <property type="match status" value="1"/>
</dbReference>
<feature type="compositionally biased region" description="Basic and acidic residues" evidence="1">
    <location>
        <begin position="480"/>
        <end position="490"/>
    </location>
</feature>
<feature type="chain" id="PRO_5014691554" description="DUF5704 domain-containing protein" evidence="2">
    <location>
        <begin position="31"/>
        <end position="1277"/>
    </location>
</feature>
<feature type="domain" description="DUF5704" evidence="3">
    <location>
        <begin position="525"/>
        <end position="707"/>
    </location>
</feature>
<accession>A0A2N5NBD9</accession>
<evidence type="ECO:0000256" key="1">
    <source>
        <dbReference type="SAM" id="MobiDB-lite"/>
    </source>
</evidence>
<keyword evidence="2" id="KW-0732">Signal</keyword>
<organism evidence="4 5">
    <name type="scientific">Paenibacillus pasadenensis</name>
    <dbReference type="NCBI Taxonomy" id="217090"/>
    <lineage>
        <taxon>Bacteria</taxon>
        <taxon>Bacillati</taxon>
        <taxon>Bacillota</taxon>
        <taxon>Bacilli</taxon>
        <taxon>Bacillales</taxon>
        <taxon>Paenibacillaceae</taxon>
        <taxon>Paenibacillus</taxon>
    </lineage>
</organism>
<feature type="region of interest" description="Disordered" evidence="1">
    <location>
        <begin position="472"/>
        <end position="509"/>
    </location>
</feature>
<evidence type="ECO:0000259" key="3">
    <source>
        <dbReference type="Pfam" id="PF18964"/>
    </source>
</evidence>
<evidence type="ECO:0000313" key="5">
    <source>
        <dbReference type="Proteomes" id="UP000234789"/>
    </source>
</evidence>
<reference evidence="4 5" key="1">
    <citation type="submission" date="2017-05" db="EMBL/GenBank/DDBJ databases">
        <title>Functional genome analysis of Paenibacillus pasadenensis strain R16: insights on endophytic life style and antifungal activity.</title>
        <authorList>
            <person name="Passera A."/>
            <person name="Marcolungo L."/>
            <person name="Casati P."/>
            <person name="Brasca M."/>
            <person name="Quaglino F."/>
            <person name="Delledonne M."/>
        </authorList>
    </citation>
    <scope>NUCLEOTIDE SEQUENCE [LARGE SCALE GENOMIC DNA]</scope>
    <source>
        <strain evidence="4 5">R16</strain>
    </source>
</reference>
<evidence type="ECO:0000256" key="2">
    <source>
        <dbReference type="SAM" id="SignalP"/>
    </source>
</evidence>
<gene>
    <name evidence="4" type="ORF">B8V81_1858</name>
</gene>
<dbReference type="InterPro" id="IPR043759">
    <property type="entry name" value="DUF5704"/>
</dbReference>
<comment type="caution">
    <text evidence="4">The sequence shown here is derived from an EMBL/GenBank/DDBJ whole genome shotgun (WGS) entry which is preliminary data.</text>
</comment>
<dbReference type="RefSeq" id="WP_244912733.1">
    <property type="nucleotide sequence ID" value="NZ_NFEZ01000003.1"/>
</dbReference>
<dbReference type="EMBL" id="NFEZ01000003">
    <property type="protein sequence ID" value="PLT47634.1"/>
    <property type="molecule type" value="Genomic_DNA"/>
</dbReference>
<dbReference type="AlphaFoldDB" id="A0A2N5NBD9"/>
<dbReference type="Proteomes" id="UP000234789">
    <property type="component" value="Unassembled WGS sequence"/>
</dbReference>
<proteinExistence type="predicted"/>